<dbReference type="FunFam" id="3.40.50.620:FF:000053">
    <property type="entry name" value="Probable tRNA sulfurtransferase"/>
    <property type="match status" value="1"/>
</dbReference>
<proteinExistence type="inferred from homology"/>
<dbReference type="InterPro" id="IPR020536">
    <property type="entry name" value="ThiI_AANH"/>
</dbReference>
<evidence type="ECO:0000313" key="19">
    <source>
        <dbReference type="EMBL" id="UTO25968.1"/>
    </source>
</evidence>
<organism evidence="19 20">
    <name type="scientific">Metamycoplasma hyosynoviae</name>
    <dbReference type="NCBI Taxonomy" id="29559"/>
    <lineage>
        <taxon>Bacteria</taxon>
        <taxon>Bacillati</taxon>
        <taxon>Mycoplasmatota</taxon>
        <taxon>Mycoplasmoidales</taxon>
        <taxon>Metamycoplasmataceae</taxon>
        <taxon>Metamycoplasma</taxon>
    </lineage>
</organism>
<sequence length="385" mass="44480">MFDKILIRYGELTLKGDNKKDFIKKLKENLLYFIDKKEISIEYDRAFIEYNEYNIKILQHIFGIFSYSLVIQTTNELKDIETQIQNYINTKNNIKTFGIFSRRNLKTFPLNSIELNQYFGNFVSKLLPNAKVDLNNPEIKINIEVRKNATYIFFDKIKTLGGMPCGSAGKVLHMMSGGIDSPVAAHLLQKRGLKVFFLNFITPPHTDEKTTNKTKELIEKLVDYQTSATLYQINFTDIMNLLSLTSNQKYKIILMRRSFYRIAEKIAQKNKFLALSNGESLGQVASQTLESINVISSGINLPILRPLISFDKIDIIDISQKIGTYNISIEKACETCELFAPRNPITKPHLFEVEKLEKELPQLVELENQVIEKMEIFKFESKLKK</sequence>
<dbReference type="GO" id="GO:0002937">
    <property type="term" value="P:tRNA 4-thiouridine biosynthesis"/>
    <property type="evidence" value="ECO:0007669"/>
    <property type="project" value="TreeGrafter"/>
</dbReference>
<name>A0A063YEV0_9BACT</name>
<dbReference type="SUPFAM" id="SSF143437">
    <property type="entry name" value="THUMP domain-like"/>
    <property type="match status" value="1"/>
</dbReference>
<comment type="similarity">
    <text evidence="12 18">Belongs to the ThiI family.</text>
</comment>
<evidence type="ECO:0000256" key="4">
    <source>
        <dbReference type="ARBA" id="ARBA00022679"/>
    </source>
</evidence>
<dbReference type="Pfam" id="PF02568">
    <property type="entry name" value="ThiI"/>
    <property type="match status" value="1"/>
</dbReference>
<dbReference type="InterPro" id="IPR050102">
    <property type="entry name" value="tRNA_sulfurtransferase_ThiI"/>
</dbReference>
<dbReference type="InterPro" id="IPR003720">
    <property type="entry name" value="tRNA_STrfase"/>
</dbReference>
<keyword evidence="7 18" id="KW-0694">RNA-binding</keyword>
<dbReference type="InterPro" id="IPR054173">
    <property type="entry name" value="ThiI_fer"/>
</dbReference>
<evidence type="ECO:0000256" key="16">
    <source>
        <dbReference type="ARBA" id="ARBA00077849"/>
    </source>
</evidence>
<keyword evidence="8 18" id="KW-0784">Thiamine biosynthesis</keyword>
<reference evidence="19" key="1">
    <citation type="submission" date="2022-07" db="EMBL/GenBank/DDBJ databases">
        <title>Complete genome of Mycoplasma hyosynoviae B1.</title>
        <authorList>
            <person name="Spergser J."/>
        </authorList>
    </citation>
    <scope>NUCLEOTIDE SEQUENCE</scope>
    <source>
        <strain evidence="19">B1</strain>
    </source>
</reference>
<dbReference type="RefSeq" id="WP_036439880.1">
    <property type="nucleotide sequence ID" value="NZ_CP101127.1"/>
</dbReference>
<dbReference type="GO" id="GO:0140741">
    <property type="term" value="F:tRNA-uracil-4 sulfurtransferase activity"/>
    <property type="evidence" value="ECO:0007669"/>
    <property type="project" value="UniProtKB-EC"/>
</dbReference>
<comment type="function">
    <text evidence="11 18">Catalyzes the ATP-dependent transfer of a sulfur to tRNA to produce 4-thiouridine in position 8 of tRNAs, which functions as a near-UV photosensor. Also catalyzes the transfer of sulfur to the sulfur carrier protein ThiS, forming ThiS-thiocarboxylate. This is a step in the synthesis of thiazole, in the thiamine biosynthesis pathway. The sulfur is donated as persulfide by IscS.</text>
</comment>
<comment type="pathway">
    <text evidence="18">Cofactor biosynthesis; thiamine diphosphate biosynthesis.</text>
</comment>
<dbReference type="PANTHER" id="PTHR43209:SF1">
    <property type="entry name" value="TRNA SULFURTRANSFERASE"/>
    <property type="match status" value="1"/>
</dbReference>
<evidence type="ECO:0000256" key="6">
    <source>
        <dbReference type="ARBA" id="ARBA00022840"/>
    </source>
</evidence>
<evidence type="ECO:0000256" key="11">
    <source>
        <dbReference type="ARBA" id="ARBA00058382"/>
    </source>
</evidence>
<protein>
    <recommendedName>
        <fullName evidence="14 18">Probable tRNA sulfurtransferase</fullName>
        <ecNumber evidence="13 18">2.8.1.4</ecNumber>
    </recommendedName>
    <alternativeName>
        <fullName evidence="15 18">Sulfur carrier protein ThiS sulfurtransferase</fullName>
    </alternativeName>
    <alternativeName>
        <fullName evidence="16 18">Thiamine biosynthesis protein ThiI</fullName>
    </alternativeName>
    <alternativeName>
        <fullName evidence="17 18">tRNA 4-thiouridine synthase</fullName>
    </alternativeName>
</protein>
<feature type="binding site" evidence="18">
    <location>
        <position position="256"/>
    </location>
    <ligand>
        <name>ATP</name>
        <dbReference type="ChEBI" id="CHEBI:30616"/>
    </ligand>
</feature>
<dbReference type="Pfam" id="PF02926">
    <property type="entry name" value="THUMP"/>
    <property type="match status" value="1"/>
</dbReference>
<evidence type="ECO:0000256" key="14">
    <source>
        <dbReference type="ARBA" id="ARBA00071867"/>
    </source>
</evidence>
<dbReference type="InterPro" id="IPR004114">
    <property type="entry name" value="THUMP_dom"/>
</dbReference>
<dbReference type="InterPro" id="IPR014729">
    <property type="entry name" value="Rossmann-like_a/b/a_fold"/>
</dbReference>
<dbReference type="GO" id="GO:0000049">
    <property type="term" value="F:tRNA binding"/>
    <property type="evidence" value="ECO:0007669"/>
    <property type="project" value="UniProtKB-UniRule"/>
</dbReference>
<evidence type="ECO:0000256" key="15">
    <source>
        <dbReference type="ARBA" id="ARBA00075337"/>
    </source>
</evidence>
<accession>A0A063YEV0</accession>
<evidence type="ECO:0000313" key="20">
    <source>
        <dbReference type="Proteomes" id="UP001059349"/>
    </source>
</evidence>
<keyword evidence="4 18" id="KW-0808">Transferase</keyword>
<dbReference type="SUPFAM" id="SSF52402">
    <property type="entry name" value="Adenine nucleotide alpha hydrolases-like"/>
    <property type="match status" value="1"/>
</dbReference>
<dbReference type="EMBL" id="CP101127">
    <property type="protein sequence ID" value="UTO25968.1"/>
    <property type="molecule type" value="Genomic_DNA"/>
</dbReference>
<dbReference type="GO" id="GO:0005524">
    <property type="term" value="F:ATP binding"/>
    <property type="evidence" value="ECO:0007669"/>
    <property type="project" value="UniProtKB-UniRule"/>
</dbReference>
<keyword evidence="5 18" id="KW-0547">Nucleotide-binding</keyword>
<dbReference type="Pfam" id="PF22025">
    <property type="entry name" value="ThiI_fer"/>
    <property type="match status" value="1"/>
</dbReference>
<evidence type="ECO:0000256" key="18">
    <source>
        <dbReference type="HAMAP-Rule" id="MF_00021"/>
    </source>
</evidence>
<evidence type="ECO:0000256" key="9">
    <source>
        <dbReference type="ARBA" id="ARBA00050570"/>
    </source>
</evidence>
<dbReference type="GeneID" id="75104880"/>
<dbReference type="HAMAP" id="MF_00021">
    <property type="entry name" value="ThiI"/>
    <property type="match status" value="1"/>
</dbReference>
<evidence type="ECO:0000256" key="7">
    <source>
        <dbReference type="ARBA" id="ARBA00022884"/>
    </source>
</evidence>
<evidence type="ECO:0000256" key="3">
    <source>
        <dbReference type="ARBA" id="ARBA00022555"/>
    </source>
</evidence>
<comment type="catalytic activity">
    <reaction evidence="9 18">
        <text>[ThiI sulfur-carrier protein]-S-sulfanyl-L-cysteine + a uridine in tRNA + 2 reduced [2Fe-2S]-[ferredoxin] + ATP + H(+) = [ThiI sulfur-carrier protein]-L-cysteine + a 4-thiouridine in tRNA + 2 oxidized [2Fe-2S]-[ferredoxin] + AMP + diphosphate</text>
        <dbReference type="Rhea" id="RHEA:24176"/>
        <dbReference type="Rhea" id="RHEA-COMP:10000"/>
        <dbReference type="Rhea" id="RHEA-COMP:10001"/>
        <dbReference type="Rhea" id="RHEA-COMP:13337"/>
        <dbReference type="Rhea" id="RHEA-COMP:13338"/>
        <dbReference type="Rhea" id="RHEA-COMP:13339"/>
        <dbReference type="Rhea" id="RHEA-COMP:13340"/>
        <dbReference type="ChEBI" id="CHEBI:15378"/>
        <dbReference type="ChEBI" id="CHEBI:29950"/>
        <dbReference type="ChEBI" id="CHEBI:30616"/>
        <dbReference type="ChEBI" id="CHEBI:33019"/>
        <dbReference type="ChEBI" id="CHEBI:33737"/>
        <dbReference type="ChEBI" id="CHEBI:33738"/>
        <dbReference type="ChEBI" id="CHEBI:61963"/>
        <dbReference type="ChEBI" id="CHEBI:65315"/>
        <dbReference type="ChEBI" id="CHEBI:136798"/>
        <dbReference type="ChEBI" id="CHEBI:456215"/>
        <dbReference type="EC" id="2.8.1.4"/>
    </reaction>
</comment>
<dbReference type="InterPro" id="IPR049962">
    <property type="entry name" value="THUMP_ThiI"/>
</dbReference>
<feature type="binding site" evidence="18">
    <location>
        <begin position="174"/>
        <end position="175"/>
    </location>
    <ligand>
        <name>ATP</name>
        <dbReference type="ChEBI" id="CHEBI:30616"/>
    </ligand>
</feature>
<dbReference type="PROSITE" id="PS51165">
    <property type="entry name" value="THUMP"/>
    <property type="match status" value="1"/>
</dbReference>
<dbReference type="CDD" id="cd01712">
    <property type="entry name" value="PPase_ThiI"/>
    <property type="match status" value="1"/>
</dbReference>
<evidence type="ECO:0000256" key="1">
    <source>
        <dbReference type="ARBA" id="ARBA00004496"/>
    </source>
</evidence>
<dbReference type="SMART" id="SM00981">
    <property type="entry name" value="THUMP"/>
    <property type="match status" value="1"/>
</dbReference>
<evidence type="ECO:0000256" key="5">
    <source>
        <dbReference type="ARBA" id="ARBA00022741"/>
    </source>
</evidence>
<evidence type="ECO:0000256" key="12">
    <source>
        <dbReference type="ARBA" id="ARBA00061472"/>
    </source>
</evidence>
<feature type="binding site" evidence="18">
    <location>
        <position position="287"/>
    </location>
    <ligand>
        <name>ATP</name>
        <dbReference type="ChEBI" id="CHEBI:30616"/>
    </ligand>
</feature>
<dbReference type="Gene3D" id="3.40.50.620">
    <property type="entry name" value="HUPs"/>
    <property type="match status" value="1"/>
</dbReference>
<dbReference type="PANTHER" id="PTHR43209">
    <property type="entry name" value="TRNA SULFURTRANSFERASE"/>
    <property type="match status" value="1"/>
</dbReference>
<feature type="binding site" evidence="18">
    <location>
        <position position="278"/>
    </location>
    <ligand>
        <name>ATP</name>
        <dbReference type="ChEBI" id="CHEBI:30616"/>
    </ligand>
</feature>
<keyword evidence="2 18" id="KW-0963">Cytoplasm</keyword>
<dbReference type="GO" id="GO:0005829">
    <property type="term" value="C:cytosol"/>
    <property type="evidence" value="ECO:0007669"/>
    <property type="project" value="TreeGrafter"/>
</dbReference>
<dbReference type="NCBIfam" id="TIGR00342">
    <property type="entry name" value="tRNA uracil 4-sulfurtransferase ThiI"/>
    <property type="match status" value="1"/>
</dbReference>
<comment type="catalytic activity">
    <reaction evidence="10 18">
        <text>[ThiS sulfur-carrier protein]-C-terminal Gly-Gly-AMP + S-sulfanyl-L-cysteinyl-[cysteine desulfurase] + AH2 = [ThiS sulfur-carrier protein]-C-terminal-Gly-aminoethanethioate + L-cysteinyl-[cysteine desulfurase] + A + AMP + 2 H(+)</text>
        <dbReference type="Rhea" id="RHEA:43340"/>
        <dbReference type="Rhea" id="RHEA-COMP:12157"/>
        <dbReference type="Rhea" id="RHEA-COMP:12158"/>
        <dbReference type="Rhea" id="RHEA-COMP:12910"/>
        <dbReference type="Rhea" id="RHEA-COMP:19908"/>
        <dbReference type="ChEBI" id="CHEBI:13193"/>
        <dbReference type="ChEBI" id="CHEBI:15378"/>
        <dbReference type="ChEBI" id="CHEBI:17499"/>
        <dbReference type="ChEBI" id="CHEBI:29950"/>
        <dbReference type="ChEBI" id="CHEBI:61963"/>
        <dbReference type="ChEBI" id="CHEBI:90618"/>
        <dbReference type="ChEBI" id="CHEBI:232372"/>
        <dbReference type="ChEBI" id="CHEBI:456215"/>
    </reaction>
</comment>
<dbReference type="Gene3D" id="3.30.2130.30">
    <property type="match status" value="1"/>
</dbReference>
<dbReference type="GO" id="GO:0009229">
    <property type="term" value="P:thiamine diphosphate biosynthetic process"/>
    <property type="evidence" value="ECO:0007669"/>
    <property type="project" value="UniProtKB-UniRule"/>
</dbReference>
<gene>
    <name evidence="18 19" type="primary">thiI</name>
    <name evidence="19" type="ORF">NMG93_00165</name>
</gene>
<feature type="binding site" evidence="18">
    <location>
        <begin position="199"/>
        <end position="200"/>
    </location>
    <ligand>
        <name>ATP</name>
        <dbReference type="ChEBI" id="CHEBI:30616"/>
    </ligand>
</feature>
<dbReference type="AlphaFoldDB" id="A0A063YEV0"/>
<keyword evidence="6 18" id="KW-0067">ATP-binding</keyword>
<comment type="subcellular location">
    <subcellularLocation>
        <location evidence="1 18">Cytoplasm</location>
    </subcellularLocation>
</comment>
<dbReference type="Proteomes" id="UP001059349">
    <property type="component" value="Chromosome"/>
</dbReference>
<keyword evidence="3 18" id="KW-0820">tRNA-binding</keyword>
<dbReference type="GO" id="GO:0052837">
    <property type="term" value="P:thiazole biosynthetic process"/>
    <property type="evidence" value="ECO:0007669"/>
    <property type="project" value="TreeGrafter"/>
</dbReference>
<dbReference type="GO" id="GO:0009228">
    <property type="term" value="P:thiamine biosynthetic process"/>
    <property type="evidence" value="ECO:0007669"/>
    <property type="project" value="UniProtKB-KW"/>
</dbReference>
<evidence type="ECO:0000256" key="13">
    <source>
        <dbReference type="ARBA" id="ARBA00066827"/>
    </source>
</evidence>
<dbReference type="CDD" id="cd11716">
    <property type="entry name" value="THUMP_ThiI"/>
    <property type="match status" value="1"/>
</dbReference>
<evidence type="ECO:0000256" key="17">
    <source>
        <dbReference type="ARBA" id="ARBA00080570"/>
    </source>
</evidence>
<evidence type="ECO:0000256" key="10">
    <source>
        <dbReference type="ARBA" id="ARBA00052330"/>
    </source>
</evidence>
<dbReference type="InterPro" id="IPR049961">
    <property type="entry name" value="ThiI_N"/>
</dbReference>
<evidence type="ECO:0000256" key="2">
    <source>
        <dbReference type="ARBA" id="ARBA00022490"/>
    </source>
</evidence>
<evidence type="ECO:0000256" key="8">
    <source>
        <dbReference type="ARBA" id="ARBA00022977"/>
    </source>
</evidence>
<dbReference type="GO" id="GO:0004810">
    <property type="term" value="F:CCA tRNA nucleotidyltransferase activity"/>
    <property type="evidence" value="ECO:0007669"/>
    <property type="project" value="InterPro"/>
</dbReference>
<dbReference type="EC" id="2.8.1.4" evidence="13 18"/>